<evidence type="ECO:0000313" key="2">
    <source>
        <dbReference type="Proteomes" id="UP000324800"/>
    </source>
</evidence>
<evidence type="ECO:0000313" key="1">
    <source>
        <dbReference type="EMBL" id="KAA6361823.1"/>
    </source>
</evidence>
<name>A0A5J4TV87_9EUKA</name>
<reference evidence="1 2" key="1">
    <citation type="submission" date="2019-03" db="EMBL/GenBank/DDBJ databases">
        <title>Single cell metagenomics reveals metabolic interactions within the superorganism composed of flagellate Streblomastix strix and complex community of Bacteroidetes bacteria on its surface.</title>
        <authorList>
            <person name="Treitli S.C."/>
            <person name="Kolisko M."/>
            <person name="Husnik F."/>
            <person name="Keeling P."/>
            <person name="Hampl V."/>
        </authorList>
    </citation>
    <scope>NUCLEOTIDE SEQUENCE [LARGE SCALE GENOMIC DNA]</scope>
    <source>
        <strain evidence="1">ST1C</strain>
    </source>
</reference>
<dbReference type="EMBL" id="SNRW01025017">
    <property type="protein sequence ID" value="KAA6361823.1"/>
    <property type="molecule type" value="Genomic_DNA"/>
</dbReference>
<comment type="caution">
    <text evidence="1">The sequence shown here is derived from an EMBL/GenBank/DDBJ whole genome shotgun (WGS) entry which is preliminary data.</text>
</comment>
<proteinExistence type="predicted"/>
<feature type="non-terminal residue" evidence="1">
    <location>
        <position position="25"/>
    </location>
</feature>
<protein>
    <submittedName>
        <fullName evidence="1">Uncharacterized protein</fullName>
    </submittedName>
</protein>
<dbReference type="Proteomes" id="UP000324800">
    <property type="component" value="Unassembled WGS sequence"/>
</dbReference>
<dbReference type="AlphaFoldDB" id="A0A5J4TV87"/>
<sequence length="25" mass="2932">MDTDIIDVIKLTPQNMQFIIPMIKL</sequence>
<accession>A0A5J4TV87</accession>
<gene>
    <name evidence="1" type="ORF">EZS28_042650</name>
</gene>
<organism evidence="1 2">
    <name type="scientific">Streblomastix strix</name>
    <dbReference type="NCBI Taxonomy" id="222440"/>
    <lineage>
        <taxon>Eukaryota</taxon>
        <taxon>Metamonada</taxon>
        <taxon>Preaxostyla</taxon>
        <taxon>Oxymonadida</taxon>
        <taxon>Streblomastigidae</taxon>
        <taxon>Streblomastix</taxon>
    </lineage>
</organism>